<comment type="similarity">
    <text evidence="5">Belongs to the PINc/VapC protein family.</text>
</comment>
<keyword evidence="3 5" id="KW-0479">Metal-binding</keyword>
<evidence type="ECO:0000256" key="2">
    <source>
        <dbReference type="ARBA" id="ARBA00022722"/>
    </source>
</evidence>
<evidence type="ECO:0000256" key="1">
    <source>
        <dbReference type="ARBA" id="ARBA00022649"/>
    </source>
</evidence>
<dbReference type="GO" id="GO:0004540">
    <property type="term" value="F:RNA nuclease activity"/>
    <property type="evidence" value="ECO:0007669"/>
    <property type="project" value="InterPro"/>
</dbReference>
<dbReference type="GO" id="GO:0000287">
    <property type="term" value="F:magnesium ion binding"/>
    <property type="evidence" value="ECO:0007669"/>
    <property type="project" value="UniProtKB-UniRule"/>
</dbReference>
<dbReference type="InterPro" id="IPR006226">
    <property type="entry name" value="Mtu_PIN"/>
</dbReference>
<comment type="cofactor">
    <cofactor evidence="5">
        <name>Mg(2+)</name>
        <dbReference type="ChEBI" id="CHEBI:18420"/>
    </cofactor>
</comment>
<evidence type="ECO:0000313" key="8">
    <source>
        <dbReference type="Proteomes" id="UP000051269"/>
    </source>
</evidence>
<dbReference type="InterPro" id="IPR029060">
    <property type="entry name" value="PIN-like_dom_sf"/>
</dbReference>
<protein>
    <recommendedName>
        <fullName evidence="5">Ribonuclease VapC</fullName>
        <shortName evidence="5">RNase VapC</shortName>
        <ecNumber evidence="5">3.1.-.-</ecNumber>
    </recommendedName>
    <alternativeName>
        <fullName evidence="5">Toxin VapC</fullName>
    </alternativeName>
</protein>
<feature type="binding site" evidence="5">
    <location>
        <position position="6"/>
    </location>
    <ligand>
        <name>Mg(2+)</name>
        <dbReference type="ChEBI" id="CHEBI:18420"/>
    </ligand>
</feature>
<dbReference type="GO" id="GO:0090729">
    <property type="term" value="F:toxin activity"/>
    <property type="evidence" value="ECO:0007669"/>
    <property type="project" value="UniProtKB-KW"/>
</dbReference>
<accession>A0A0R2RK61</accession>
<proteinExistence type="inferred from homology"/>
<dbReference type="EMBL" id="LIBO01000032">
    <property type="protein sequence ID" value="KRO62806.1"/>
    <property type="molecule type" value="Genomic_DNA"/>
</dbReference>
<dbReference type="GO" id="GO:0016788">
    <property type="term" value="F:hydrolase activity, acting on ester bonds"/>
    <property type="evidence" value="ECO:0007669"/>
    <property type="project" value="InterPro"/>
</dbReference>
<dbReference type="AlphaFoldDB" id="A0A0R2RK61"/>
<evidence type="ECO:0000313" key="7">
    <source>
        <dbReference type="EMBL" id="KRO62806.1"/>
    </source>
</evidence>
<gene>
    <name evidence="5" type="primary">vapC</name>
    <name evidence="7" type="ORF">ABR82_02255</name>
</gene>
<keyword evidence="2 5" id="KW-0540">Nuclease</keyword>
<dbReference type="SUPFAM" id="SSF88723">
    <property type="entry name" value="PIN domain-like"/>
    <property type="match status" value="1"/>
</dbReference>
<name>A0A0R2RK61_9BACT</name>
<evidence type="ECO:0000256" key="3">
    <source>
        <dbReference type="ARBA" id="ARBA00022723"/>
    </source>
</evidence>
<sequence length="145" mass="16656">MSYSVDVNLLVFASNEGSPEQRAAKKFLGEREEDPDLFCLTWLVLCGYQRIVTHPSIFRHPLDPRKAWANVRDLLAWPRVRVIGEEESFAEDFARMTEKMALRGNGVSDAHLATILRQHGVNRIYSADTDFRKYSFLEVINPLES</sequence>
<dbReference type="InterPro" id="IPR022907">
    <property type="entry name" value="VapC_family"/>
</dbReference>
<reference evidence="7 8" key="1">
    <citation type="submission" date="2015-10" db="EMBL/GenBank/DDBJ databases">
        <title>Metagenome-Assembled Genomes uncover a global brackish microbiome.</title>
        <authorList>
            <person name="Hugerth L.W."/>
            <person name="Larsson J."/>
            <person name="Alneberg J."/>
            <person name="Lindh M.V."/>
            <person name="Legrand C."/>
            <person name="Pinhassi J."/>
            <person name="Andersson A.F."/>
        </authorList>
    </citation>
    <scope>NUCLEOTIDE SEQUENCE [LARGE SCALE GENOMIC DNA]</scope>
    <source>
        <strain evidence="7">BACL18 MAG-120507-bin52</strain>
    </source>
</reference>
<evidence type="ECO:0000259" key="6">
    <source>
        <dbReference type="Pfam" id="PF01850"/>
    </source>
</evidence>
<comment type="function">
    <text evidence="5">Toxic component of a toxin-antitoxin (TA) system. An RNase.</text>
</comment>
<keyword evidence="4 5" id="KW-0378">Hydrolase</keyword>
<keyword evidence="5" id="KW-0460">Magnesium</keyword>
<feature type="binding site" evidence="5">
    <location>
        <position position="109"/>
    </location>
    <ligand>
        <name>Mg(2+)</name>
        <dbReference type="ChEBI" id="CHEBI:18420"/>
    </ligand>
</feature>
<dbReference type="Proteomes" id="UP000051269">
    <property type="component" value="Unassembled WGS sequence"/>
</dbReference>
<dbReference type="InterPro" id="IPR002716">
    <property type="entry name" value="PIN_dom"/>
</dbReference>
<organism evidence="7 8">
    <name type="scientific">Verrucomicrobia subdivision 6 bacterium BACL9 MAG-120507-bin52</name>
    <dbReference type="NCBI Taxonomy" id="1655590"/>
    <lineage>
        <taxon>Bacteria</taxon>
        <taxon>Pseudomonadati</taxon>
        <taxon>Verrucomicrobiota</taxon>
        <taxon>Verrucomicrobiia</taxon>
        <taxon>Verrucomicrobiales</taxon>
        <taxon>Verrucomicrobia subdivision 6</taxon>
    </lineage>
</organism>
<dbReference type="GO" id="GO:0045926">
    <property type="term" value="P:negative regulation of growth"/>
    <property type="evidence" value="ECO:0007669"/>
    <property type="project" value="UniProtKB-ARBA"/>
</dbReference>
<feature type="domain" description="PIN" evidence="6">
    <location>
        <begin position="5"/>
        <end position="136"/>
    </location>
</feature>
<comment type="caution">
    <text evidence="7">The sequence shown here is derived from an EMBL/GenBank/DDBJ whole genome shotgun (WGS) entry which is preliminary data.</text>
</comment>
<dbReference type="EC" id="3.1.-.-" evidence="5"/>
<evidence type="ECO:0000256" key="5">
    <source>
        <dbReference type="HAMAP-Rule" id="MF_00265"/>
    </source>
</evidence>
<dbReference type="Pfam" id="PF01850">
    <property type="entry name" value="PIN"/>
    <property type="match status" value="1"/>
</dbReference>
<keyword evidence="1 5" id="KW-1277">Toxin-antitoxin system</keyword>
<keyword evidence="5" id="KW-0800">Toxin</keyword>
<evidence type="ECO:0000256" key="4">
    <source>
        <dbReference type="ARBA" id="ARBA00022801"/>
    </source>
</evidence>
<dbReference type="NCBIfam" id="TIGR00028">
    <property type="entry name" value="Mtu_PIN_fam"/>
    <property type="match status" value="1"/>
</dbReference>
<dbReference type="HAMAP" id="MF_00265">
    <property type="entry name" value="VapC_Nob1"/>
    <property type="match status" value="1"/>
</dbReference>